<dbReference type="AlphaFoldDB" id="A0A318ISS7"/>
<dbReference type="RefSeq" id="WP_072438334.1">
    <property type="nucleotide sequence ID" value="NZ_QJJY01000003.1"/>
</dbReference>
<evidence type="ECO:0000313" key="4">
    <source>
        <dbReference type="Proteomes" id="UP000247755"/>
    </source>
</evidence>
<name>A0A318ISS7_BURPY</name>
<feature type="signal peptide" evidence="2">
    <location>
        <begin position="1"/>
        <end position="21"/>
    </location>
</feature>
<protein>
    <submittedName>
        <fullName evidence="3">Uncharacterized protein</fullName>
    </submittedName>
</protein>
<feature type="compositionally biased region" description="Basic and acidic residues" evidence="1">
    <location>
        <begin position="48"/>
        <end position="70"/>
    </location>
</feature>
<evidence type="ECO:0000256" key="1">
    <source>
        <dbReference type="SAM" id="MobiDB-lite"/>
    </source>
</evidence>
<dbReference type="Proteomes" id="UP000247755">
    <property type="component" value="Unassembled WGS sequence"/>
</dbReference>
<proteinExistence type="predicted"/>
<comment type="caution">
    <text evidence="3">The sequence shown here is derived from an EMBL/GenBank/DDBJ whole genome shotgun (WGS) entry which is preliminary data.</text>
</comment>
<evidence type="ECO:0000313" key="3">
    <source>
        <dbReference type="EMBL" id="PXX38234.1"/>
    </source>
</evidence>
<gene>
    <name evidence="3" type="ORF">NA66_1003212</name>
</gene>
<dbReference type="EMBL" id="QJJY01000003">
    <property type="protein sequence ID" value="PXX38234.1"/>
    <property type="molecule type" value="Genomic_DNA"/>
</dbReference>
<feature type="chain" id="PRO_5016307513" evidence="2">
    <location>
        <begin position="22"/>
        <end position="98"/>
    </location>
</feature>
<feature type="region of interest" description="Disordered" evidence="1">
    <location>
        <begin position="18"/>
        <end position="37"/>
    </location>
</feature>
<feature type="compositionally biased region" description="Low complexity" evidence="1">
    <location>
        <begin position="28"/>
        <end position="37"/>
    </location>
</feature>
<feature type="region of interest" description="Disordered" evidence="1">
    <location>
        <begin position="43"/>
        <end position="98"/>
    </location>
</feature>
<accession>A0A318ISS7</accession>
<organism evidence="3 4">
    <name type="scientific">Burkholderia pyrrocinia</name>
    <name type="common">Pseudomonas pyrrocinia</name>
    <dbReference type="NCBI Taxonomy" id="60550"/>
    <lineage>
        <taxon>Bacteria</taxon>
        <taxon>Pseudomonadati</taxon>
        <taxon>Pseudomonadota</taxon>
        <taxon>Betaproteobacteria</taxon>
        <taxon>Burkholderiales</taxon>
        <taxon>Burkholderiaceae</taxon>
        <taxon>Burkholderia</taxon>
        <taxon>Burkholderia cepacia complex</taxon>
    </lineage>
</organism>
<reference evidence="3 4" key="1">
    <citation type="submission" date="2018-05" db="EMBL/GenBank/DDBJ databases">
        <title>Comparative genomics of bacterial root endophytes of switchgrass collected from native prairies over two seasons.</title>
        <authorList>
            <person name="Tang Y."/>
        </authorList>
    </citation>
    <scope>NUCLEOTIDE SEQUENCE [LARGE SCALE GENOMIC DNA]</scope>
    <source>
        <strain evidence="3 4">NFIX32</strain>
    </source>
</reference>
<keyword evidence="2" id="KW-0732">Signal</keyword>
<sequence length="98" mass="9986">MRLITAALLSAAAIVPSLAPAQPPLPDPADAAATVPDVTVTSAFDGYRPYRDDEGPGWKQLNRDVMERPAKGRTTGAAKPGDPAGNGGAHSMHGGAAR</sequence>
<evidence type="ECO:0000256" key="2">
    <source>
        <dbReference type="SAM" id="SignalP"/>
    </source>
</evidence>